<dbReference type="SUPFAM" id="SSF48403">
    <property type="entry name" value="Ankyrin repeat"/>
    <property type="match status" value="1"/>
</dbReference>
<dbReference type="Pfam" id="PF13637">
    <property type="entry name" value="Ank_4"/>
    <property type="match status" value="1"/>
</dbReference>
<dbReference type="InterPro" id="IPR036116">
    <property type="entry name" value="FN3_sf"/>
</dbReference>
<dbReference type="Proteomes" id="UP001307889">
    <property type="component" value="Chromosome 7"/>
</dbReference>
<dbReference type="PANTHER" id="PTHR24183:SF1">
    <property type="entry name" value="FIBRONECTIN TYPE 3 AND ANKYRIN REPEAT DOMAINS PROTEIN 1"/>
    <property type="match status" value="1"/>
</dbReference>
<name>A0ABN7AXB7_9HEMI</name>
<dbReference type="EMBL" id="AP028915">
    <property type="protein sequence ID" value="BES96830.1"/>
    <property type="molecule type" value="Genomic_DNA"/>
</dbReference>
<dbReference type="InterPro" id="IPR036770">
    <property type="entry name" value="Ankyrin_rpt-contain_sf"/>
</dbReference>
<dbReference type="PROSITE" id="PS50088">
    <property type="entry name" value="ANK_REPEAT"/>
    <property type="match status" value="3"/>
</dbReference>
<feature type="repeat" description="ANK" evidence="1">
    <location>
        <begin position="208"/>
        <end position="240"/>
    </location>
</feature>
<dbReference type="Pfam" id="PF00023">
    <property type="entry name" value="Ank"/>
    <property type="match status" value="1"/>
</dbReference>
<dbReference type="Gene3D" id="1.25.40.20">
    <property type="entry name" value="Ankyrin repeat-containing domain"/>
    <property type="match status" value="1"/>
</dbReference>
<evidence type="ECO:0000256" key="1">
    <source>
        <dbReference type="PROSITE-ProRule" id="PRU00023"/>
    </source>
</evidence>
<evidence type="ECO:0000313" key="2">
    <source>
        <dbReference type="EMBL" id="BES96830.1"/>
    </source>
</evidence>
<accession>A0ABN7AXB7</accession>
<feature type="repeat" description="ANK" evidence="1">
    <location>
        <begin position="141"/>
        <end position="173"/>
    </location>
</feature>
<dbReference type="Gene3D" id="2.60.40.10">
    <property type="entry name" value="Immunoglobulins"/>
    <property type="match status" value="1"/>
</dbReference>
<sequence length="381" mass="42400">MSLPPAPLLQHKTILTCLGSERNSILLDWSRGGIEDPSLAYTVQIEDRAYEWITKYWGRKTKARIDGLGPEDLYTVRVGVSKEIGEGNWCEEVWSDPIVVATKFDLPWTFYLFQDVQQNAAANVVAFGKKRDFCLDVYNKYGDTPLTLAVRERKDESVEALVDSGADISLPGKPLRKTPLMVACFGGYKAAADALVNRGVNWDMVDSNRCQALHYAVDGCQLEMVRYGIDRGADVNAQDKFGWTPLMRGVLIGCNLKILSLLIENGADADLKDQNGMRALDLARLLGCQPDIVKLLEEHTTVVVQETKELPTQEDDLCELEDQGAIEARMEEEEDIHAAELMKKVDTILAINVSDDQLIEVDDWPRTGGMSPIDDAMMPSS</sequence>
<dbReference type="PANTHER" id="PTHR24183">
    <property type="entry name" value="FIBRONECTIN TYPE 3 AND ANKYRIN REPEAT DOMAINS PROTEIN 1"/>
    <property type="match status" value="1"/>
</dbReference>
<dbReference type="InterPro" id="IPR002110">
    <property type="entry name" value="Ankyrin_rpt"/>
</dbReference>
<dbReference type="InterPro" id="IPR003961">
    <property type="entry name" value="FN3_dom"/>
</dbReference>
<evidence type="ECO:0000313" key="3">
    <source>
        <dbReference type="Proteomes" id="UP001307889"/>
    </source>
</evidence>
<keyword evidence="3" id="KW-1185">Reference proteome</keyword>
<dbReference type="InterPro" id="IPR013783">
    <property type="entry name" value="Ig-like_fold"/>
</dbReference>
<proteinExistence type="predicted"/>
<feature type="repeat" description="ANK" evidence="1">
    <location>
        <begin position="241"/>
        <end position="274"/>
    </location>
</feature>
<dbReference type="CDD" id="cd00063">
    <property type="entry name" value="FN3"/>
    <property type="match status" value="1"/>
</dbReference>
<protein>
    <submittedName>
        <fullName evidence="2">Ankyrin repeat</fullName>
    </submittedName>
</protein>
<dbReference type="PROSITE" id="PS50297">
    <property type="entry name" value="ANK_REP_REGION"/>
    <property type="match status" value="2"/>
</dbReference>
<gene>
    <name evidence="2" type="ORF">NTJ_09643</name>
</gene>
<dbReference type="SMART" id="SM00248">
    <property type="entry name" value="ANK"/>
    <property type="match status" value="4"/>
</dbReference>
<organism evidence="2 3">
    <name type="scientific">Nesidiocoris tenuis</name>
    <dbReference type="NCBI Taxonomy" id="355587"/>
    <lineage>
        <taxon>Eukaryota</taxon>
        <taxon>Metazoa</taxon>
        <taxon>Ecdysozoa</taxon>
        <taxon>Arthropoda</taxon>
        <taxon>Hexapoda</taxon>
        <taxon>Insecta</taxon>
        <taxon>Pterygota</taxon>
        <taxon>Neoptera</taxon>
        <taxon>Paraneoptera</taxon>
        <taxon>Hemiptera</taxon>
        <taxon>Heteroptera</taxon>
        <taxon>Panheteroptera</taxon>
        <taxon>Cimicomorpha</taxon>
        <taxon>Miridae</taxon>
        <taxon>Dicyphina</taxon>
        <taxon>Nesidiocoris</taxon>
    </lineage>
</organism>
<keyword evidence="1" id="KW-0040">ANK repeat</keyword>
<reference evidence="2 3" key="1">
    <citation type="submission" date="2023-09" db="EMBL/GenBank/DDBJ databases">
        <title>Nesidiocoris tenuis whole genome shotgun sequence.</title>
        <authorList>
            <person name="Shibata T."/>
            <person name="Shimoda M."/>
            <person name="Kobayashi T."/>
            <person name="Uehara T."/>
        </authorList>
    </citation>
    <scope>NUCLEOTIDE SEQUENCE [LARGE SCALE GENOMIC DNA]</scope>
    <source>
        <strain evidence="2 3">Japan</strain>
    </source>
</reference>
<dbReference type="SUPFAM" id="SSF49265">
    <property type="entry name" value="Fibronectin type III"/>
    <property type="match status" value="1"/>
</dbReference>